<dbReference type="InterPro" id="IPR029045">
    <property type="entry name" value="ClpP/crotonase-like_dom_sf"/>
</dbReference>
<name>A0ABP6XH63_9ACTN</name>
<dbReference type="Gene3D" id="3.90.226.10">
    <property type="entry name" value="2-enoyl-CoA Hydratase, Chain A, domain 1"/>
    <property type="match status" value="3"/>
</dbReference>
<keyword evidence="4" id="KW-0378">Hydrolase</keyword>
<dbReference type="PANTHER" id="PTHR33209">
    <property type="entry name" value="PROTEASE 4"/>
    <property type="match status" value="1"/>
</dbReference>
<evidence type="ECO:0000313" key="9">
    <source>
        <dbReference type="Proteomes" id="UP001500767"/>
    </source>
</evidence>
<dbReference type="InterPro" id="IPR004634">
    <property type="entry name" value="Pept_S49_pIV"/>
</dbReference>
<dbReference type="Pfam" id="PF01343">
    <property type="entry name" value="Peptidase_S49"/>
    <property type="match status" value="2"/>
</dbReference>
<dbReference type="PANTHER" id="PTHR33209:SF1">
    <property type="entry name" value="PEPTIDASE S49 DOMAIN-CONTAINING PROTEIN"/>
    <property type="match status" value="1"/>
</dbReference>
<keyword evidence="5" id="KW-0720">Serine protease</keyword>
<dbReference type="NCBIfam" id="TIGR00706">
    <property type="entry name" value="SppA_dom"/>
    <property type="match status" value="1"/>
</dbReference>
<evidence type="ECO:0000256" key="6">
    <source>
        <dbReference type="ARBA" id="ARBA00023136"/>
    </source>
</evidence>
<comment type="similarity">
    <text evidence="2">Belongs to the peptidase S49 family.</text>
</comment>
<dbReference type="InterPro" id="IPR004635">
    <property type="entry name" value="Pept_S49_SppA"/>
</dbReference>
<evidence type="ECO:0000256" key="5">
    <source>
        <dbReference type="ARBA" id="ARBA00022825"/>
    </source>
</evidence>
<evidence type="ECO:0000256" key="3">
    <source>
        <dbReference type="ARBA" id="ARBA00022670"/>
    </source>
</evidence>
<comment type="caution">
    <text evidence="8">The sequence shown here is derived from an EMBL/GenBank/DDBJ whole genome shotgun (WGS) entry which is preliminary data.</text>
</comment>
<dbReference type="PIRSF" id="PIRSF001217">
    <property type="entry name" value="Protease_4_SppA"/>
    <property type="match status" value="1"/>
</dbReference>
<feature type="domain" description="Peptidase S49" evidence="7">
    <location>
        <begin position="343"/>
        <end position="493"/>
    </location>
</feature>
<gene>
    <name evidence="8" type="primary">sppA</name>
    <name evidence="8" type="ORF">GCM10022197_24180</name>
</gene>
<dbReference type="EMBL" id="BAAAYR010000002">
    <property type="protein sequence ID" value="GAA3567228.1"/>
    <property type="molecule type" value="Genomic_DNA"/>
</dbReference>
<feature type="domain" description="Peptidase S49" evidence="7">
    <location>
        <begin position="89"/>
        <end position="243"/>
    </location>
</feature>
<evidence type="ECO:0000313" key="8">
    <source>
        <dbReference type="EMBL" id="GAA3567228.1"/>
    </source>
</evidence>
<evidence type="ECO:0000256" key="1">
    <source>
        <dbReference type="ARBA" id="ARBA00004370"/>
    </source>
</evidence>
<reference evidence="9" key="1">
    <citation type="journal article" date="2019" name="Int. J. Syst. Evol. Microbiol.">
        <title>The Global Catalogue of Microorganisms (GCM) 10K type strain sequencing project: providing services to taxonomists for standard genome sequencing and annotation.</title>
        <authorList>
            <consortium name="The Broad Institute Genomics Platform"/>
            <consortium name="The Broad Institute Genome Sequencing Center for Infectious Disease"/>
            <person name="Wu L."/>
            <person name="Ma J."/>
        </authorList>
    </citation>
    <scope>NUCLEOTIDE SEQUENCE [LARGE SCALE GENOMIC DNA]</scope>
    <source>
        <strain evidence="9">JCM 16540</strain>
    </source>
</reference>
<dbReference type="InterPro" id="IPR047217">
    <property type="entry name" value="S49_SppA_67K_type_N"/>
</dbReference>
<keyword evidence="9" id="KW-1185">Reference proteome</keyword>
<evidence type="ECO:0000256" key="2">
    <source>
        <dbReference type="ARBA" id="ARBA00008683"/>
    </source>
</evidence>
<evidence type="ECO:0000259" key="7">
    <source>
        <dbReference type="Pfam" id="PF01343"/>
    </source>
</evidence>
<organism evidence="8 9">
    <name type="scientific">Microlunatus spumicola</name>
    <dbReference type="NCBI Taxonomy" id="81499"/>
    <lineage>
        <taxon>Bacteria</taxon>
        <taxon>Bacillati</taxon>
        <taxon>Actinomycetota</taxon>
        <taxon>Actinomycetes</taxon>
        <taxon>Propionibacteriales</taxon>
        <taxon>Propionibacteriaceae</taxon>
        <taxon>Microlunatus</taxon>
    </lineage>
</organism>
<keyword evidence="6" id="KW-0472">Membrane</keyword>
<dbReference type="RefSeq" id="WP_204910452.1">
    <property type="nucleotide sequence ID" value="NZ_BAAAYR010000002.1"/>
</dbReference>
<comment type="subcellular location">
    <subcellularLocation>
        <location evidence="1">Membrane</location>
    </subcellularLocation>
</comment>
<dbReference type="CDD" id="cd07018">
    <property type="entry name" value="S49_SppA_67K_type"/>
    <property type="match status" value="1"/>
</dbReference>
<accession>A0ABP6XH63</accession>
<keyword evidence="3" id="KW-0645">Protease</keyword>
<dbReference type="Proteomes" id="UP001500767">
    <property type="component" value="Unassembled WGS sequence"/>
</dbReference>
<dbReference type="InterPro" id="IPR002142">
    <property type="entry name" value="Peptidase_S49"/>
</dbReference>
<proteinExistence type="inferred from homology"/>
<evidence type="ECO:0000256" key="4">
    <source>
        <dbReference type="ARBA" id="ARBA00022801"/>
    </source>
</evidence>
<dbReference type="CDD" id="cd07023">
    <property type="entry name" value="S49_Sppa_N_C"/>
    <property type="match status" value="1"/>
</dbReference>
<dbReference type="InterPro" id="IPR047272">
    <property type="entry name" value="S49_SppA_C"/>
</dbReference>
<dbReference type="SUPFAM" id="SSF52096">
    <property type="entry name" value="ClpP/crotonase"/>
    <property type="match status" value="2"/>
</dbReference>
<protein>
    <submittedName>
        <fullName evidence="8">Signal peptide peptidase SppA</fullName>
    </submittedName>
</protein>
<sequence>MPSPTGSRRALPGTGPLLLEIDLTAPPADPAPGDPLARLAARGRATRGPLLRALHEAGADHRVVGLVAKVGGTLPWAVAQELRLGVAAFAAEGKPTVAWAESFGQGGGDLPAYVLASAFDEVWLQPSGDLDLLGVAVETTFLRGALDKLGVEPELEGRYEYKNAVDRITRTGLTPAHRESLERLSGSLLDRAVRDVAEGRGLTTEEVRRLVDTGPRTADAARQAGLVDRLGYRDEVYASVRDRVGHAELLFADRWRPRRLPSLPSLPGRPRGHVALVEVRGGIVAGPSRRGPMGRSVGSDTVTADLRAVLEDDAAKALVLHVDSPGGSSVASDTIWREVCRVRDAGKPVIVSMGALAASGGYYVACPADVIVALPSTLTGSIGVFGGKLVVTELLDKLGLTTGAVEQGARSRMYSSRRPFTPDERERVDAALDAVYEDFTRRVAEGRHLSREAVEQVARGRVWTGADALEVGLVDELGGLRDAVRVARERAELPERAPVRPARHVPPLARLGRPRNSEDPRALATALPRLDDLAAVLGLPPGSELRMPALTLR</sequence>